<dbReference type="InterPro" id="IPR012338">
    <property type="entry name" value="Beta-lactam/transpept-like"/>
</dbReference>
<evidence type="ECO:0000259" key="3">
    <source>
        <dbReference type="Pfam" id="PF00905"/>
    </source>
</evidence>
<dbReference type="SUPFAM" id="SSF56519">
    <property type="entry name" value="Penicillin binding protein dimerisation domain"/>
    <property type="match status" value="1"/>
</dbReference>
<dbReference type="PANTHER" id="PTHR30627">
    <property type="entry name" value="PEPTIDOGLYCAN D,D-TRANSPEPTIDASE"/>
    <property type="match status" value="1"/>
</dbReference>
<dbReference type="Pfam" id="PF21922">
    <property type="entry name" value="PBP_dimer_2"/>
    <property type="match status" value="1"/>
</dbReference>
<name>A0ABU4DPU5_9DEIO</name>
<dbReference type="EMBL" id="JAPMIV010000004">
    <property type="protein sequence ID" value="MDV6373729.1"/>
    <property type="molecule type" value="Genomic_DNA"/>
</dbReference>
<organism evidence="5 6">
    <name type="scientific">Deinococcus arenicola</name>
    <dbReference type="NCBI Taxonomy" id="2994950"/>
    <lineage>
        <taxon>Bacteria</taxon>
        <taxon>Thermotogati</taxon>
        <taxon>Deinococcota</taxon>
        <taxon>Deinococci</taxon>
        <taxon>Deinococcales</taxon>
        <taxon>Deinococcaceae</taxon>
        <taxon>Deinococcus</taxon>
    </lineage>
</organism>
<evidence type="ECO:0000313" key="6">
    <source>
        <dbReference type="Proteomes" id="UP001276150"/>
    </source>
</evidence>
<dbReference type="Gene3D" id="3.30.450.330">
    <property type="match status" value="1"/>
</dbReference>
<evidence type="ECO:0000256" key="1">
    <source>
        <dbReference type="ARBA" id="ARBA00004370"/>
    </source>
</evidence>
<feature type="domain" description="Penicillin-binding protein transpeptidase" evidence="3">
    <location>
        <begin position="131"/>
        <end position="429"/>
    </location>
</feature>
<proteinExistence type="predicted"/>
<evidence type="ECO:0000256" key="2">
    <source>
        <dbReference type="ARBA" id="ARBA00023136"/>
    </source>
</evidence>
<reference evidence="5 6" key="1">
    <citation type="submission" date="2022-11" db="EMBL/GenBank/DDBJ databases">
        <title>Deinococcus ZS9-10, Low Temperature and Draught-tolerating, UV-resistant Bacteria from Continental Antarctica.</title>
        <authorList>
            <person name="Cheng L."/>
        </authorList>
    </citation>
    <scope>NUCLEOTIDE SEQUENCE [LARGE SCALE GENOMIC DNA]</scope>
    <source>
        <strain evidence="5 6">ZS9-10</strain>
    </source>
</reference>
<dbReference type="InterPro" id="IPR036138">
    <property type="entry name" value="PBP_dimer_sf"/>
</dbReference>
<dbReference type="InterPro" id="IPR001460">
    <property type="entry name" value="PCN-bd_Tpept"/>
</dbReference>
<feature type="domain" description="Penicillin binding protein A dimerisation" evidence="4">
    <location>
        <begin position="46"/>
        <end position="102"/>
    </location>
</feature>
<comment type="subcellular location">
    <subcellularLocation>
        <location evidence="1">Membrane</location>
    </subcellularLocation>
</comment>
<dbReference type="Pfam" id="PF00905">
    <property type="entry name" value="Transpeptidase"/>
    <property type="match status" value="1"/>
</dbReference>
<dbReference type="Gene3D" id="3.40.710.10">
    <property type="entry name" value="DD-peptidase/beta-lactamase superfamily"/>
    <property type="match status" value="1"/>
</dbReference>
<dbReference type="PANTHER" id="PTHR30627:SF1">
    <property type="entry name" value="PEPTIDOGLYCAN D,D-TRANSPEPTIDASE FTSI"/>
    <property type="match status" value="1"/>
</dbReference>
<dbReference type="Proteomes" id="UP001276150">
    <property type="component" value="Unassembled WGS sequence"/>
</dbReference>
<protein>
    <submittedName>
        <fullName evidence="5">Penicillin-binding protein 2</fullName>
    </submittedName>
</protein>
<dbReference type="Gene3D" id="3.90.1310.10">
    <property type="entry name" value="Penicillin-binding protein 2a (Domain 2)"/>
    <property type="match status" value="1"/>
</dbReference>
<dbReference type="SUPFAM" id="SSF56601">
    <property type="entry name" value="beta-lactamase/transpeptidase-like"/>
    <property type="match status" value="1"/>
</dbReference>
<keyword evidence="6" id="KW-1185">Reference proteome</keyword>
<evidence type="ECO:0000259" key="4">
    <source>
        <dbReference type="Pfam" id="PF21922"/>
    </source>
</evidence>
<evidence type="ECO:0000313" key="5">
    <source>
        <dbReference type="EMBL" id="MDV6373729.1"/>
    </source>
</evidence>
<accession>A0ABU4DPU5</accession>
<sequence length="450" mass="48909">MEVKIRNRSRMMRVVAAVLFLGLMWAYAQLEWNVPQGVKRTLVQARGTITSSDGKVLAQSVNGQRTYPQGRLAGQVLGMMGTTNGLEGLEYAYDSSLQAGKNLKLTLNTGVQAAAESALSKAIPVHEAEYGSVVVMETRTGRVLAAASYPAFDPNHWRDYPLDARRNRPFLDVYEPGSVIKGLVVAAAMNEGLTTPKTTYDTPMRRFVGGRWGSTINDAVEHPTTLTTQQILRYSSNVGMSHIVEPFKADNLRDYLLNYGFGRYPDMPVVPAATGQIQPLRNWDDLVRATNAFGQGISTTTLQLASAYNALANDGLYLSPQLIEGVAGSEPAREIVRPEIARTTRTMLQAVIEEGIPTQAGVKGYDIGGKTGTAQVVVDGKYSSTIYNSVFTGFYPVSAPQLTIVVMVHGAKLDYHGSMLAAPVFREITTDVLSAWGAAPRVEVPRTTEK</sequence>
<gene>
    <name evidence="5" type="ORF">ORD21_03845</name>
</gene>
<comment type="caution">
    <text evidence="5">The sequence shown here is derived from an EMBL/GenBank/DDBJ whole genome shotgun (WGS) entry which is preliminary data.</text>
</comment>
<dbReference type="RefSeq" id="WP_317639047.1">
    <property type="nucleotide sequence ID" value="NZ_JAPMIV010000004.1"/>
</dbReference>
<dbReference type="InterPro" id="IPR050515">
    <property type="entry name" value="Beta-lactam/transpept"/>
</dbReference>
<dbReference type="InterPro" id="IPR054120">
    <property type="entry name" value="PBPA_dimer"/>
</dbReference>
<keyword evidence="2" id="KW-0472">Membrane</keyword>